<reference evidence="3" key="1">
    <citation type="submission" date="2025-08" db="UniProtKB">
        <authorList>
            <consortium name="RefSeq"/>
        </authorList>
    </citation>
    <scope>IDENTIFICATION</scope>
    <source>
        <strain evidence="3">Wakin</strain>
        <tissue evidence="3">Muscle</tissue>
    </source>
</reference>
<sequence length="272" mass="30018">MGELLNVVGMPDVQLVSTVPTPASTPEPDSTELLSEPLIFSSVFLQLFLPMKTIRDLLYQVSCGHTGYQTNPTHTTVATPSPPPANQSPDSASLQNHPWGGPELPLEEEEPHSERQKQPSASVVTSVAQESDEEESVIHSFPPLPSKPKTSSPPLPPVSQEPPPSAPLESFSSSHYTEESYSSSIVRQSRRHRCQPDTHLRESCGSLKARWRQSEVHDRSNTHSHSQTDPIPHWLQKQLPSKDKMDEEGVLLSNVMTSLNSSLHGVQDMVIY</sequence>
<feature type="compositionally biased region" description="Low complexity" evidence="1">
    <location>
        <begin position="167"/>
        <end position="184"/>
    </location>
</feature>
<feature type="region of interest" description="Disordered" evidence="1">
    <location>
        <begin position="215"/>
        <end position="234"/>
    </location>
</feature>
<feature type="region of interest" description="Disordered" evidence="1">
    <location>
        <begin position="72"/>
        <end position="198"/>
    </location>
</feature>
<dbReference type="Proteomes" id="UP000515129">
    <property type="component" value="Unplaced"/>
</dbReference>
<dbReference type="KEGG" id="caua:113072684"/>
<organism evidence="2 3">
    <name type="scientific">Carassius auratus</name>
    <name type="common">Goldfish</name>
    <dbReference type="NCBI Taxonomy" id="7957"/>
    <lineage>
        <taxon>Eukaryota</taxon>
        <taxon>Metazoa</taxon>
        <taxon>Chordata</taxon>
        <taxon>Craniata</taxon>
        <taxon>Vertebrata</taxon>
        <taxon>Euteleostomi</taxon>
        <taxon>Actinopterygii</taxon>
        <taxon>Neopterygii</taxon>
        <taxon>Teleostei</taxon>
        <taxon>Ostariophysi</taxon>
        <taxon>Cypriniformes</taxon>
        <taxon>Cyprinidae</taxon>
        <taxon>Cyprininae</taxon>
        <taxon>Carassius</taxon>
    </lineage>
</organism>
<evidence type="ECO:0000313" key="3">
    <source>
        <dbReference type="RefSeq" id="XP_026101441.1"/>
    </source>
</evidence>
<name>A0A6P6MZG8_CARAU</name>
<feature type="compositionally biased region" description="Polar residues" evidence="1">
    <location>
        <begin position="87"/>
        <end position="96"/>
    </location>
</feature>
<feature type="compositionally biased region" description="Pro residues" evidence="1">
    <location>
        <begin position="142"/>
        <end position="166"/>
    </location>
</feature>
<dbReference type="RefSeq" id="XP_026101441.1">
    <property type="nucleotide sequence ID" value="XM_026245656.1"/>
</dbReference>
<dbReference type="Pfam" id="PF15324">
    <property type="entry name" value="TALPID3"/>
    <property type="match status" value="1"/>
</dbReference>
<evidence type="ECO:0000313" key="2">
    <source>
        <dbReference type="Proteomes" id="UP000515129"/>
    </source>
</evidence>
<evidence type="ECO:0000256" key="1">
    <source>
        <dbReference type="SAM" id="MobiDB-lite"/>
    </source>
</evidence>
<keyword evidence="2" id="KW-1185">Reference proteome</keyword>
<proteinExistence type="predicted"/>
<accession>A0A6P6MZG8</accession>
<gene>
    <name evidence="3" type="primary">LOC113072684</name>
</gene>
<dbReference type="OrthoDB" id="10057439at2759"/>
<protein>
    <submittedName>
        <fullName evidence="3">Protein TALPID3-like</fullName>
    </submittedName>
</protein>
<feature type="compositionally biased region" description="Polar residues" evidence="1">
    <location>
        <begin position="118"/>
        <end position="129"/>
    </location>
</feature>
<dbReference type="InterPro" id="IPR029246">
    <property type="entry name" value="TALPID3"/>
</dbReference>
<dbReference type="AlphaFoldDB" id="A0A6P6MZG8"/>
<dbReference type="GeneID" id="113072684"/>
<dbReference type="GO" id="GO:0007224">
    <property type="term" value="P:smoothened signaling pathway"/>
    <property type="evidence" value="ECO:0007669"/>
    <property type="project" value="InterPro"/>
</dbReference>